<protein>
    <submittedName>
        <fullName evidence="3">Lipocalin-like domain-containing protein</fullName>
    </submittedName>
</protein>
<sequence>MKKLLSVAFVAMSFFACTDSDDSLDPFVGNWYYFSDNGVEVDECKKKSTVIILENGKYTFTGYEMVDKQCILDNTANGNWANKGNGNYGLTNEGSTEERVNKVTFSDNGNTFTFTEVIDQVTETTVYKRKQ</sequence>
<organism evidence="3 4">
    <name type="scientific">Tenacibaculum polynesiense</name>
    <dbReference type="NCBI Taxonomy" id="3137857"/>
    <lineage>
        <taxon>Bacteria</taxon>
        <taxon>Pseudomonadati</taxon>
        <taxon>Bacteroidota</taxon>
        <taxon>Flavobacteriia</taxon>
        <taxon>Flavobacteriales</taxon>
        <taxon>Flavobacteriaceae</taxon>
        <taxon>Tenacibaculum</taxon>
    </lineage>
</organism>
<comment type="caution">
    <text evidence="3">The sequence shown here is derived from an EMBL/GenBank/DDBJ whole genome shotgun (WGS) entry which is preliminary data.</text>
</comment>
<dbReference type="Pfam" id="PF13648">
    <property type="entry name" value="Lipocalin_4"/>
    <property type="match status" value="1"/>
</dbReference>
<keyword evidence="4" id="KW-1185">Reference proteome</keyword>
<proteinExistence type="predicted"/>
<gene>
    <name evidence="3" type="ORF">T190423A01A_30457</name>
</gene>
<dbReference type="EMBL" id="CAXJIO010000012">
    <property type="protein sequence ID" value="CAL2103343.1"/>
    <property type="molecule type" value="Genomic_DNA"/>
</dbReference>
<dbReference type="Proteomes" id="UP001497527">
    <property type="component" value="Unassembled WGS sequence"/>
</dbReference>
<dbReference type="InterPro" id="IPR024311">
    <property type="entry name" value="Lipocalin-like"/>
</dbReference>
<evidence type="ECO:0000259" key="2">
    <source>
        <dbReference type="Pfam" id="PF13648"/>
    </source>
</evidence>
<feature type="chain" id="PRO_5045434390" evidence="1">
    <location>
        <begin position="19"/>
        <end position="131"/>
    </location>
</feature>
<evidence type="ECO:0000256" key="1">
    <source>
        <dbReference type="SAM" id="SignalP"/>
    </source>
</evidence>
<evidence type="ECO:0000313" key="4">
    <source>
        <dbReference type="Proteomes" id="UP001497527"/>
    </source>
</evidence>
<feature type="domain" description="Lipocalin-like" evidence="2">
    <location>
        <begin position="28"/>
        <end position="108"/>
    </location>
</feature>
<keyword evidence="1" id="KW-0732">Signal</keyword>
<feature type="signal peptide" evidence="1">
    <location>
        <begin position="1"/>
        <end position="18"/>
    </location>
</feature>
<dbReference type="PROSITE" id="PS51257">
    <property type="entry name" value="PROKAR_LIPOPROTEIN"/>
    <property type="match status" value="1"/>
</dbReference>
<evidence type="ECO:0000313" key="3">
    <source>
        <dbReference type="EMBL" id="CAL2103343.1"/>
    </source>
</evidence>
<reference evidence="3 4" key="1">
    <citation type="submission" date="2024-05" db="EMBL/GenBank/DDBJ databases">
        <authorList>
            <person name="Duchaud E."/>
        </authorList>
    </citation>
    <scope>NUCLEOTIDE SEQUENCE [LARGE SCALE GENOMIC DNA]</scope>
    <source>
        <strain evidence="3">Ena-SAMPLE-TAB-13-05-2024-13:56:06:370-140308</strain>
    </source>
</reference>
<dbReference type="RefSeq" id="WP_348717519.1">
    <property type="nucleotide sequence ID" value="NZ_CAXJIO010000012.1"/>
</dbReference>
<name>A0ABM9PCT0_9FLAO</name>
<accession>A0ABM9PCT0</accession>